<evidence type="ECO:0000256" key="4">
    <source>
        <dbReference type="ARBA" id="ARBA00048364"/>
    </source>
</evidence>
<dbReference type="GO" id="GO:0016746">
    <property type="term" value="F:acyltransferase activity"/>
    <property type="evidence" value="ECO:0007669"/>
    <property type="project" value="UniProtKB-KW"/>
</dbReference>
<evidence type="ECO:0000313" key="7">
    <source>
        <dbReference type="Proteomes" id="UP000078504"/>
    </source>
</evidence>
<comment type="similarity">
    <text evidence="3">Belongs to the acetyltransferase YopJ family.</text>
</comment>
<dbReference type="Pfam" id="PF03421">
    <property type="entry name" value="Acetyltransf_14"/>
    <property type="match status" value="1"/>
</dbReference>
<sequence length="347" mass="39639">MGFFSKISKSDTLTQALAKKELQSDISIKTVTKLTEKIKNASQRQQWDAYTNTKLIKHEVTRDKILSTFHNALREPSQRTISDGLANNLQHDTEINFIDEMYLPQIIESINAKRAGFNLRYFDDLNSLFNTAFNRGLGACAQAVVRMKRKGDKSQIHYAAPDYVNEQGIHYFMFFEPATLSGNPDAGADYGYDQLKYLCEQYRKKHYDKMRVSFSEMGIQSSPADCGMFSLSLANTIAKRPVARNHMIKSMEPFKIINFYQKSVGARVKFTSRKTALLFPESYLKHSNSISILKSLDTTRVVNKKGETLLQRAERHRVSRDGASYSNSIEEKRGYFFRKHVLGGESS</sequence>
<name>A0A1B7I618_9ENTR</name>
<evidence type="ECO:0000256" key="2">
    <source>
        <dbReference type="ARBA" id="ARBA00023315"/>
    </source>
</evidence>
<protein>
    <submittedName>
        <fullName evidence="6">Uncharacterized protein</fullName>
    </submittedName>
</protein>
<comment type="catalytic activity">
    <reaction evidence="4">
        <text>L-threonyl-[protein] + acetyl-CoA = O-acetyl-L-threonyl-[protein] + CoA</text>
        <dbReference type="Rhea" id="RHEA:65340"/>
        <dbReference type="Rhea" id="RHEA-COMP:11060"/>
        <dbReference type="Rhea" id="RHEA-COMP:16780"/>
        <dbReference type="ChEBI" id="CHEBI:30013"/>
        <dbReference type="ChEBI" id="CHEBI:57287"/>
        <dbReference type="ChEBI" id="CHEBI:57288"/>
        <dbReference type="ChEBI" id="CHEBI:141025"/>
    </reaction>
    <physiologicalReaction direction="left-to-right" evidence="4">
        <dbReference type="Rhea" id="RHEA:65341"/>
    </physiologicalReaction>
</comment>
<keyword evidence="2" id="KW-0012">Acyltransferase</keyword>
<evidence type="ECO:0000313" key="6">
    <source>
        <dbReference type="EMBL" id="OAT23895.1"/>
    </source>
</evidence>
<organism evidence="6 7">
    <name type="scientific">Buttiauxella gaviniae ATCC 51604</name>
    <dbReference type="NCBI Taxonomy" id="1354253"/>
    <lineage>
        <taxon>Bacteria</taxon>
        <taxon>Pseudomonadati</taxon>
        <taxon>Pseudomonadota</taxon>
        <taxon>Gammaproteobacteria</taxon>
        <taxon>Enterobacterales</taxon>
        <taxon>Enterobacteriaceae</taxon>
        <taxon>Buttiauxella</taxon>
    </lineage>
</organism>
<gene>
    <name evidence="6" type="ORF">M977_00185</name>
</gene>
<evidence type="ECO:0000256" key="5">
    <source>
        <dbReference type="ARBA" id="ARBA00048662"/>
    </source>
</evidence>
<proteinExistence type="inferred from homology"/>
<comment type="catalytic activity">
    <reaction evidence="5">
        <text>L-seryl-[protein] + acetyl-CoA = O-acetyl-L-seryl-[protein] + CoA</text>
        <dbReference type="Rhea" id="RHEA:59392"/>
        <dbReference type="Rhea" id="RHEA-COMP:9863"/>
        <dbReference type="Rhea" id="RHEA-COMP:15352"/>
        <dbReference type="ChEBI" id="CHEBI:29999"/>
        <dbReference type="ChEBI" id="CHEBI:57287"/>
        <dbReference type="ChEBI" id="CHEBI:57288"/>
        <dbReference type="ChEBI" id="CHEBI:141128"/>
    </reaction>
    <physiologicalReaction direction="left-to-right" evidence="5">
        <dbReference type="Rhea" id="RHEA:59393"/>
    </physiologicalReaction>
</comment>
<dbReference type="PATRIC" id="fig|1354253.4.peg.190"/>
<reference evidence="6 7" key="1">
    <citation type="submission" date="2016-04" db="EMBL/GenBank/DDBJ databases">
        <title>ATOL: Assembling a taxonomically balanced genome-scale reconstruction of the evolutionary history of the Enterobacteriaceae.</title>
        <authorList>
            <person name="Plunkett G.III."/>
            <person name="Neeno-Eckwall E.C."/>
            <person name="Glasner J.D."/>
            <person name="Perna N.T."/>
        </authorList>
    </citation>
    <scope>NUCLEOTIDE SEQUENCE [LARGE SCALE GENOMIC DNA]</scope>
    <source>
        <strain evidence="6 7">ATCC 51604</strain>
    </source>
</reference>
<dbReference type="InterPro" id="IPR005083">
    <property type="entry name" value="YopJ-like"/>
</dbReference>
<dbReference type="EMBL" id="LXEP01000003">
    <property type="protein sequence ID" value="OAT23895.1"/>
    <property type="molecule type" value="Genomic_DNA"/>
</dbReference>
<dbReference type="RefSeq" id="WP_064511668.1">
    <property type="nucleotide sequence ID" value="NZ_LXEP01000003.1"/>
</dbReference>
<comment type="caution">
    <text evidence="6">The sequence shown here is derived from an EMBL/GenBank/DDBJ whole genome shotgun (WGS) entry which is preliminary data.</text>
</comment>
<keyword evidence="1" id="KW-0808">Transferase</keyword>
<evidence type="ECO:0000256" key="1">
    <source>
        <dbReference type="ARBA" id="ARBA00022679"/>
    </source>
</evidence>
<dbReference type="AlphaFoldDB" id="A0A1B7I618"/>
<accession>A0A1B7I618</accession>
<dbReference type="Proteomes" id="UP000078504">
    <property type="component" value="Unassembled WGS sequence"/>
</dbReference>
<evidence type="ECO:0000256" key="3">
    <source>
        <dbReference type="ARBA" id="ARBA00023785"/>
    </source>
</evidence>